<feature type="compositionally biased region" description="Low complexity" evidence="10">
    <location>
        <begin position="468"/>
        <end position="486"/>
    </location>
</feature>
<feature type="binding site" evidence="9">
    <location>
        <begin position="250"/>
        <end position="253"/>
    </location>
    <ligand>
        <name>GTP</name>
        <dbReference type="ChEBI" id="CHEBI:37565"/>
    </ligand>
</feature>
<dbReference type="HAMAP" id="MF_00306">
    <property type="entry name" value="SRP54"/>
    <property type="match status" value="1"/>
</dbReference>
<dbReference type="OrthoDB" id="9804720at2"/>
<evidence type="ECO:0000259" key="11">
    <source>
        <dbReference type="PROSITE" id="PS00300"/>
    </source>
</evidence>
<dbReference type="PROSITE" id="PS00300">
    <property type="entry name" value="SRP54"/>
    <property type="match status" value="1"/>
</dbReference>
<evidence type="ECO:0000256" key="5">
    <source>
        <dbReference type="ARBA" id="ARBA00023134"/>
    </source>
</evidence>
<dbReference type="InterPro" id="IPR022941">
    <property type="entry name" value="SRP54"/>
</dbReference>
<dbReference type="Proteomes" id="UP000291933">
    <property type="component" value="Unassembled WGS sequence"/>
</dbReference>
<dbReference type="GO" id="GO:0003924">
    <property type="term" value="F:GTPase activity"/>
    <property type="evidence" value="ECO:0007669"/>
    <property type="project" value="UniProtKB-UniRule"/>
</dbReference>
<dbReference type="GO" id="GO:0008312">
    <property type="term" value="F:7S RNA binding"/>
    <property type="evidence" value="ECO:0007669"/>
    <property type="project" value="InterPro"/>
</dbReference>
<evidence type="ECO:0000256" key="9">
    <source>
        <dbReference type="HAMAP-Rule" id="MF_00306"/>
    </source>
</evidence>
<feature type="domain" description="SRP54-type proteins GTP-binding" evidence="11">
    <location>
        <begin position="271"/>
        <end position="284"/>
    </location>
</feature>
<dbReference type="InterPro" id="IPR004125">
    <property type="entry name" value="Signal_recog_particle_SRP54_M"/>
</dbReference>
<dbReference type="SMART" id="SM00382">
    <property type="entry name" value="AAA"/>
    <property type="match status" value="1"/>
</dbReference>
<evidence type="ECO:0000256" key="2">
    <source>
        <dbReference type="ARBA" id="ARBA00022741"/>
    </source>
</evidence>
<dbReference type="Pfam" id="PF02881">
    <property type="entry name" value="SRP54_N"/>
    <property type="match status" value="1"/>
</dbReference>
<dbReference type="InterPro" id="IPR004780">
    <property type="entry name" value="SRP"/>
</dbReference>
<evidence type="ECO:0000313" key="13">
    <source>
        <dbReference type="Proteomes" id="UP000291933"/>
    </source>
</evidence>
<evidence type="ECO:0000256" key="1">
    <source>
        <dbReference type="ARBA" id="ARBA00005450"/>
    </source>
</evidence>
<gene>
    <name evidence="9" type="primary">ffh</name>
    <name evidence="12" type="ORF">ET996_03910</name>
</gene>
<comment type="subcellular location">
    <subcellularLocation>
        <location evidence="9">Cytoplasm</location>
    </subcellularLocation>
    <text evidence="9">The SRP-RNC complex is targeted to the cytoplasmic membrane.</text>
</comment>
<dbReference type="Pfam" id="PF02978">
    <property type="entry name" value="SRP_SPB"/>
    <property type="match status" value="1"/>
</dbReference>
<dbReference type="Pfam" id="PF00448">
    <property type="entry name" value="SRP54"/>
    <property type="match status" value="1"/>
</dbReference>
<dbReference type="InterPro" id="IPR036891">
    <property type="entry name" value="Signal_recog_part_SRP54_M_sf"/>
</dbReference>
<feature type="compositionally biased region" description="Basic residues" evidence="10">
    <location>
        <begin position="444"/>
        <end position="457"/>
    </location>
</feature>
<keyword evidence="5 9" id="KW-0342">GTP-binding</keyword>
<dbReference type="Gene3D" id="1.10.260.30">
    <property type="entry name" value="Signal recognition particle, SRP54 subunit, M-domain"/>
    <property type="match status" value="1"/>
</dbReference>
<dbReference type="GO" id="GO:0048500">
    <property type="term" value="C:signal recognition particle"/>
    <property type="evidence" value="ECO:0007669"/>
    <property type="project" value="UniProtKB-UniRule"/>
</dbReference>
<keyword evidence="6 9" id="KW-0733">Signal recognition particle</keyword>
<dbReference type="InterPro" id="IPR042101">
    <property type="entry name" value="SRP54_N_sf"/>
</dbReference>
<dbReference type="CDD" id="cd18539">
    <property type="entry name" value="SRP_G"/>
    <property type="match status" value="1"/>
</dbReference>
<organism evidence="12 13">
    <name type="scientific">Propioniciclava tarda</name>
    <dbReference type="NCBI Taxonomy" id="433330"/>
    <lineage>
        <taxon>Bacteria</taxon>
        <taxon>Bacillati</taxon>
        <taxon>Actinomycetota</taxon>
        <taxon>Actinomycetes</taxon>
        <taxon>Propionibacteriales</taxon>
        <taxon>Propionibacteriaceae</taxon>
        <taxon>Propioniciclava</taxon>
    </lineage>
</organism>
<dbReference type="EC" id="3.6.5.4" evidence="9"/>
<comment type="function">
    <text evidence="9">Involved in targeting and insertion of nascent membrane proteins into the cytoplasmic membrane. Binds to the hydrophobic signal sequence of the ribosome-nascent chain (RNC) as it emerges from the ribosomes. The SRP-RNC complex is then targeted to the cytoplasmic membrane where it interacts with the SRP receptor FtsY.</text>
</comment>
<dbReference type="InterPro" id="IPR027417">
    <property type="entry name" value="P-loop_NTPase"/>
</dbReference>
<evidence type="ECO:0000313" key="12">
    <source>
        <dbReference type="EMBL" id="TBT95606.1"/>
    </source>
</evidence>
<sequence length="532" mass="56742">MFDTLQDRLTATFRNLRGKGRLSESDVNEALREIRLALLEADVNLSVVKEFIAACREKLTGAEISQALNPTQQIVKVVNEELIGILGGQTREVRFAKNPPTVIMLAGLQGSGKTTLAGKLGKWLKDSKHHPLLVAADLQRPNAVNQLQVVGQRAGVAVFAPEPGNGIGDPVAVARASIEEAKRKLYDVVIVDTAGRLGVDAELMQQAIDIRNAVNPDEVLFVVDAMIGQDAVNTAQAFAQGVGFDGVVLSKLDGDARGGAALSIARVTGKPVMFASNGENLKDFDLFHPDRMASRILDMGDLLTLIEQAEKTFDAGQAQKAAEKLISGKQFGLDDFLQQMQAVRKMGPMSKILGMMPGMGQYKDQIGNIDEKEIDRIEAIIYSMTPAERANPDILNGSRRTRIAKGSGTTVAEVNGLVNRFAETRKMMSQLGAMGALGMPGMGRKGKQAPQAKKKSSKGVSGNPLKRAQQAAAAQAAPAASEQPKAVAHDEFGLPSSKAPGVNPFGFGGGASPGMDEFQLPPELAKLFDQKK</sequence>
<dbReference type="RefSeq" id="WP_131171258.1">
    <property type="nucleotide sequence ID" value="NZ_FXTL01000003.1"/>
</dbReference>
<evidence type="ECO:0000256" key="7">
    <source>
        <dbReference type="ARBA" id="ARBA00023274"/>
    </source>
</evidence>
<evidence type="ECO:0000256" key="4">
    <source>
        <dbReference type="ARBA" id="ARBA00022884"/>
    </source>
</evidence>
<keyword evidence="3 9" id="KW-0378">Hydrolase</keyword>
<feature type="region of interest" description="Disordered" evidence="10">
    <location>
        <begin position="437"/>
        <end position="532"/>
    </location>
</feature>
<dbReference type="AlphaFoldDB" id="A0A4Q9KM31"/>
<dbReference type="PANTHER" id="PTHR11564:SF5">
    <property type="entry name" value="SIGNAL RECOGNITION PARTICLE SUBUNIT SRP54"/>
    <property type="match status" value="1"/>
</dbReference>
<dbReference type="InterPro" id="IPR000897">
    <property type="entry name" value="SRP54_GTPase_dom"/>
</dbReference>
<keyword evidence="9" id="KW-0963">Cytoplasm</keyword>
<keyword evidence="4 9" id="KW-0694">RNA-binding</keyword>
<reference evidence="12 13" key="1">
    <citation type="submission" date="2019-01" db="EMBL/GenBank/DDBJ databases">
        <title>Lactibacter flavus gen. nov., sp. nov., a novel bacterium of the family Propionibacteriaceae isolated from raw milk and dairy products.</title>
        <authorList>
            <person name="Huptas C."/>
            <person name="Wenning M."/>
            <person name="Breitenwieser F."/>
            <person name="Doll E."/>
            <person name="Von Neubeck M."/>
            <person name="Busse H.-J."/>
            <person name="Scherer S."/>
        </authorList>
    </citation>
    <scope>NUCLEOTIDE SEQUENCE [LARGE SCALE GENOMIC DNA]</scope>
    <source>
        <strain evidence="12 13">DSM 22130</strain>
    </source>
</reference>
<keyword evidence="13" id="KW-1185">Reference proteome</keyword>
<dbReference type="InterPro" id="IPR003593">
    <property type="entry name" value="AAA+_ATPase"/>
</dbReference>
<feature type="binding site" evidence="9">
    <location>
        <begin position="107"/>
        <end position="114"/>
    </location>
    <ligand>
        <name>GTP</name>
        <dbReference type="ChEBI" id="CHEBI:37565"/>
    </ligand>
</feature>
<protein>
    <recommendedName>
        <fullName evidence="9">Signal recognition particle protein</fullName>
        <ecNumber evidence="9">3.6.5.4</ecNumber>
    </recommendedName>
    <alternativeName>
        <fullName evidence="9">Fifty-four homolog</fullName>
    </alternativeName>
</protein>
<comment type="domain">
    <text evidence="9">Composed of three domains: the N-terminal N domain, which is responsible for interactions with the ribosome, the central G domain, which binds GTP, and the C-terminal M domain, which binds the RNA and the signal sequence of the RNC.</text>
</comment>
<dbReference type="InterPro" id="IPR013822">
    <property type="entry name" value="Signal_recog_particl_SRP54_hlx"/>
</dbReference>
<evidence type="ECO:0000256" key="6">
    <source>
        <dbReference type="ARBA" id="ARBA00023135"/>
    </source>
</evidence>
<dbReference type="GO" id="GO:0005525">
    <property type="term" value="F:GTP binding"/>
    <property type="evidence" value="ECO:0007669"/>
    <property type="project" value="UniProtKB-UniRule"/>
</dbReference>
<comment type="similarity">
    <text evidence="1 9">Belongs to the GTP-binding SRP family. SRP54 subfamily.</text>
</comment>
<comment type="caution">
    <text evidence="12">The sequence shown here is derived from an EMBL/GenBank/DDBJ whole genome shotgun (WGS) entry which is preliminary data.</text>
</comment>
<keyword evidence="2 9" id="KW-0547">Nucleotide-binding</keyword>
<dbReference type="NCBIfam" id="TIGR00959">
    <property type="entry name" value="ffh"/>
    <property type="match status" value="1"/>
</dbReference>
<comment type="catalytic activity">
    <reaction evidence="8 9">
        <text>GTP + H2O = GDP + phosphate + H(+)</text>
        <dbReference type="Rhea" id="RHEA:19669"/>
        <dbReference type="ChEBI" id="CHEBI:15377"/>
        <dbReference type="ChEBI" id="CHEBI:15378"/>
        <dbReference type="ChEBI" id="CHEBI:37565"/>
        <dbReference type="ChEBI" id="CHEBI:43474"/>
        <dbReference type="ChEBI" id="CHEBI:58189"/>
        <dbReference type="EC" id="3.6.5.4"/>
    </reaction>
</comment>
<dbReference type="SUPFAM" id="SSF47446">
    <property type="entry name" value="Signal peptide-binding domain"/>
    <property type="match status" value="1"/>
</dbReference>
<dbReference type="EMBL" id="SDMR01000003">
    <property type="protein sequence ID" value="TBT95606.1"/>
    <property type="molecule type" value="Genomic_DNA"/>
</dbReference>
<dbReference type="SUPFAM" id="SSF52540">
    <property type="entry name" value="P-loop containing nucleoside triphosphate hydrolases"/>
    <property type="match status" value="1"/>
</dbReference>
<keyword evidence="7 9" id="KW-0687">Ribonucleoprotein</keyword>
<evidence type="ECO:0000256" key="8">
    <source>
        <dbReference type="ARBA" id="ARBA00048027"/>
    </source>
</evidence>
<dbReference type="SMART" id="SM00962">
    <property type="entry name" value="SRP54"/>
    <property type="match status" value="1"/>
</dbReference>
<proteinExistence type="inferred from homology"/>
<comment type="subunit">
    <text evidence="9">Part of the signal recognition particle protein translocation system, which is composed of SRP and FtsY.</text>
</comment>
<dbReference type="Gene3D" id="1.20.120.140">
    <property type="entry name" value="Signal recognition particle SRP54, nucleotide-binding domain"/>
    <property type="match status" value="1"/>
</dbReference>
<accession>A0A4Q9KM31</accession>
<dbReference type="GO" id="GO:0006614">
    <property type="term" value="P:SRP-dependent cotranslational protein targeting to membrane"/>
    <property type="evidence" value="ECO:0007669"/>
    <property type="project" value="InterPro"/>
</dbReference>
<feature type="binding site" evidence="9">
    <location>
        <begin position="192"/>
        <end position="196"/>
    </location>
    <ligand>
        <name>GTP</name>
        <dbReference type="ChEBI" id="CHEBI:37565"/>
    </ligand>
</feature>
<evidence type="ECO:0000256" key="10">
    <source>
        <dbReference type="SAM" id="MobiDB-lite"/>
    </source>
</evidence>
<name>A0A4Q9KM31_PROTD</name>
<dbReference type="SMART" id="SM00963">
    <property type="entry name" value="SRP54_N"/>
    <property type="match status" value="1"/>
</dbReference>
<evidence type="ECO:0000256" key="3">
    <source>
        <dbReference type="ARBA" id="ARBA00022801"/>
    </source>
</evidence>
<dbReference type="PANTHER" id="PTHR11564">
    <property type="entry name" value="SIGNAL RECOGNITION PARTICLE 54K PROTEIN SRP54"/>
    <property type="match status" value="1"/>
</dbReference>
<dbReference type="Gene3D" id="3.40.50.300">
    <property type="entry name" value="P-loop containing nucleotide triphosphate hydrolases"/>
    <property type="match status" value="1"/>
</dbReference>